<protein>
    <submittedName>
        <fullName evidence="1">Uncharacterized protein</fullName>
    </submittedName>
</protein>
<evidence type="ECO:0000313" key="1">
    <source>
        <dbReference type="EMBL" id="KAJ8642581.1"/>
    </source>
</evidence>
<dbReference type="EMBL" id="CM056810">
    <property type="protein sequence ID" value="KAJ8642581.1"/>
    <property type="molecule type" value="Genomic_DNA"/>
</dbReference>
<evidence type="ECO:0000313" key="2">
    <source>
        <dbReference type="Proteomes" id="UP001234297"/>
    </source>
</evidence>
<proteinExistence type="predicted"/>
<dbReference type="Proteomes" id="UP001234297">
    <property type="component" value="Chromosome 2"/>
</dbReference>
<organism evidence="1 2">
    <name type="scientific">Persea americana</name>
    <name type="common">Avocado</name>
    <dbReference type="NCBI Taxonomy" id="3435"/>
    <lineage>
        <taxon>Eukaryota</taxon>
        <taxon>Viridiplantae</taxon>
        <taxon>Streptophyta</taxon>
        <taxon>Embryophyta</taxon>
        <taxon>Tracheophyta</taxon>
        <taxon>Spermatophyta</taxon>
        <taxon>Magnoliopsida</taxon>
        <taxon>Magnoliidae</taxon>
        <taxon>Laurales</taxon>
        <taxon>Lauraceae</taxon>
        <taxon>Persea</taxon>
    </lineage>
</organism>
<keyword evidence="2" id="KW-1185">Reference proteome</keyword>
<reference evidence="1 2" key="1">
    <citation type="journal article" date="2022" name="Hortic Res">
        <title>A haplotype resolved chromosomal level avocado genome allows analysis of novel avocado genes.</title>
        <authorList>
            <person name="Nath O."/>
            <person name="Fletcher S.J."/>
            <person name="Hayward A."/>
            <person name="Shaw L.M."/>
            <person name="Masouleh A.K."/>
            <person name="Furtado A."/>
            <person name="Henry R.J."/>
            <person name="Mitter N."/>
        </authorList>
    </citation>
    <scope>NUCLEOTIDE SEQUENCE [LARGE SCALE GENOMIC DNA]</scope>
    <source>
        <strain evidence="2">cv. Hass</strain>
    </source>
</reference>
<accession>A0ACC2M9X4</accession>
<gene>
    <name evidence="1" type="ORF">MRB53_004329</name>
</gene>
<sequence>MPALCIVHFQKAQRHVLQALKKAGFSGSSSNKPAPKFHVIIAEYVCQIQDKRKEAQKTPAENAVVKEEHVG</sequence>
<comment type="caution">
    <text evidence="1">The sequence shown here is derived from an EMBL/GenBank/DDBJ whole genome shotgun (WGS) entry which is preliminary data.</text>
</comment>
<name>A0ACC2M9X4_PERAE</name>